<keyword evidence="4 7" id="KW-0812">Transmembrane</keyword>
<evidence type="ECO:0000256" key="7">
    <source>
        <dbReference type="SAM" id="Phobius"/>
    </source>
</evidence>
<accession>A0A2A2A7U3</accession>
<proteinExistence type="inferred from homology"/>
<evidence type="ECO:0000313" key="9">
    <source>
        <dbReference type="Proteomes" id="UP000217999"/>
    </source>
</evidence>
<evidence type="ECO:0000256" key="3">
    <source>
        <dbReference type="ARBA" id="ARBA00022475"/>
    </source>
</evidence>
<keyword evidence="5 7" id="KW-1133">Transmembrane helix</keyword>
<gene>
    <name evidence="8" type="ORF">CK620_11610</name>
</gene>
<comment type="caution">
    <text evidence="8">The sequence shown here is derived from an EMBL/GenBank/DDBJ whole genome shotgun (WGS) entry which is preliminary data.</text>
</comment>
<dbReference type="PIRSF" id="PIRSF019239">
    <property type="entry name" value="MrpE"/>
    <property type="match status" value="1"/>
</dbReference>
<dbReference type="PANTHER" id="PTHR34584">
    <property type="entry name" value="NA(+)/H(+) ANTIPORTER SUBUNIT E1"/>
    <property type="match status" value="1"/>
</dbReference>
<dbReference type="InterPro" id="IPR002758">
    <property type="entry name" value="Cation_antiport_E"/>
</dbReference>
<evidence type="ECO:0000313" key="8">
    <source>
        <dbReference type="EMBL" id="PAT33873.1"/>
    </source>
</evidence>
<comment type="similarity">
    <text evidence="2">Belongs to the CPA3 antiporters (TC 2.A.63) subunit E family.</text>
</comment>
<dbReference type="GO" id="GO:0005886">
    <property type="term" value="C:plasma membrane"/>
    <property type="evidence" value="ECO:0007669"/>
    <property type="project" value="UniProtKB-SubCell"/>
</dbReference>
<comment type="subcellular location">
    <subcellularLocation>
        <location evidence="1">Cell membrane</location>
        <topology evidence="1">Multi-pass membrane protein</topology>
    </subcellularLocation>
</comment>
<dbReference type="Proteomes" id="UP000217999">
    <property type="component" value="Unassembled WGS sequence"/>
</dbReference>
<sequence length="165" mass="18943">MFQLLFPSPLLSLLLMVLWLVMTQIYTRGNALLALVLGLVIPVFSANLRPRSKRMRHPLTVLRLCLTVMVDAWHSNWLVIRILLQPSLTRQDTSIFVRIPLEMRNPNGLAVLAAIVTITPGNAWAELSMDRSTLLLHVFDGRIDEQTVIQTVKQRYERPLMEIFE</sequence>
<evidence type="ECO:0000256" key="6">
    <source>
        <dbReference type="ARBA" id="ARBA00023136"/>
    </source>
</evidence>
<dbReference type="PANTHER" id="PTHR34584:SF1">
    <property type="entry name" value="NA(+)_H(+) ANTIPORTER SUBUNIT E1"/>
    <property type="match status" value="1"/>
</dbReference>
<keyword evidence="6 7" id="KW-0472">Membrane</keyword>
<evidence type="ECO:0000256" key="1">
    <source>
        <dbReference type="ARBA" id="ARBA00004651"/>
    </source>
</evidence>
<evidence type="ECO:0000256" key="4">
    <source>
        <dbReference type="ARBA" id="ARBA00022692"/>
    </source>
</evidence>
<dbReference type="GO" id="GO:0008324">
    <property type="term" value="F:monoatomic cation transmembrane transporter activity"/>
    <property type="evidence" value="ECO:0007669"/>
    <property type="project" value="InterPro"/>
</dbReference>
<protein>
    <submittedName>
        <fullName evidence="8">Na+/H+ antiporter subunit E</fullName>
    </submittedName>
</protein>
<organism evidence="8 9">
    <name type="scientific">Vandammella animalimorsus</name>
    <dbReference type="NCBI Taxonomy" id="2029117"/>
    <lineage>
        <taxon>Bacteria</taxon>
        <taxon>Pseudomonadati</taxon>
        <taxon>Pseudomonadota</taxon>
        <taxon>Betaproteobacteria</taxon>
        <taxon>Burkholderiales</taxon>
        <taxon>Comamonadaceae</taxon>
        <taxon>Vandammella</taxon>
    </lineage>
</organism>
<keyword evidence="3" id="KW-1003">Cell membrane</keyword>
<dbReference type="AlphaFoldDB" id="A0A2A2A7U3"/>
<evidence type="ECO:0000256" key="2">
    <source>
        <dbReference type="ARBA" id="ARBA00006228"/>
    </source>
</evidence>
<dbReference type="EMBL" id="NSJF01000006">
    <property type="protein sequence ID" value="PAT33873.1"/>
    <property type="molecule type" value="Genomic_DNA"/>
</dbReference>
<reference evidence="8 9" key="1">
    <citation type="submission" date="2017-08" db="EMBL/GenBank/DDBJ databases">
        <title>WGS of Clinical strains of the CDC Group NO-1 linked to zoonotic infections in humans.</title>
        <authorList>
            <person name="Bernier A.-M."/>
            <person name="Bernard K."/>
        </authorList>
    </citation>
    <scope>NUCLEOTIDE SEQUENCE [LARGE SCALE GENOMIC DNA]</scope>
    <source>
        <strain evidence="8 9">NML03-0146</strain>
    </source>
</reference>
<evidence type="ECO:0000256" key="5">
    <source>
        <dbReference type="ARBA" id="ARBA00022989"/>
    </source>
</evidence>
<dbReference type="Pfam" id="PF01899">
    <property type="entry name" value="MNHE"/>
    <property type="match status" value="1"/>
</dbReference>
<feature type="transmembrane region" description="Helical" evidence="7">
    <location>
        <begin position="33"/>
        <end position="49"/>
    </location>
</feature>
<name>A0A2A2A7U3_9BURK</name>
<dbReference type="NCBIfam" id="NF006520">
    <property type="entry name" value="PRK08965.1-4"/>
    <property type="match status" value="1"/>
</dbReference>